<accession>A0A5C1NHL3</accession>
<gene>
    <name evidence="2" type="ORF">E4T21_10390</name>
</gene>
<dbReference type="AlphaFoldDB" id="A0A5C1NHL3"/>
<keyword evidence="1" id="KW-0812">Transmembrane</keyword>
<dbReference type="OrthoDB" id="5625885at2"/>
<organism evidence="2 3">
    <name type="scientific">Halomonas binhaiensis</name>
    <dbReference type="NCBI Taxonomy" id="2562282"/>
    <lineage>
        <taxon>Bacteria</taxon>
        <taxon>Pseudomonadati</taxon>
        <taxon>Pseudomonadota</taxon>
        <taxon>Gammaproteobacteria</taxon>
        <taxon>Oceanospirillales</taxon>
        <taxon>Halomonadaceae</taxon>
        <taxon>Halomonas</taxon>
    </lineage>
</organism>
<evidence type="ECO:0000313" key="3">
    <source>
        <dbReference type="Proteomes" id="UP000324285"/>
    </source>
</evidence>
<evidence type="ECO:0000313" key="2">
    <source>
        <dbReference type="EMBL" id="QEM81918.1"/>
    </source>
</evidence>
<dbReference type="Pfam" id="PF11174">
    <property type="entry name" value="DUF2970"/>
    <property type="match status" value="1"/>
</dbReference>
<dbReference type="InterPro" id="IPR021344">
    <property type="entry name" value="DUF2970"/>
</dbReference>
<proteinExistence type="predicted"/>
<dbReference type="EMBL" id="CP038437">
    <property type="protein sequence ID" value="QEM81918.1"/>
    <property type="molecule type" value="Genomic_DNA"/>
</dbReference>
<dbReference type="RefSeq" id="WP_149284928.1">
    <property type="nucleotide sequence ID" value="NZ_CP038437.2"/>
</dbReference>
<keyword evidence="1" id="KW-0472">Membrane</keyword>
<protein>
    <submittedName>
        <fullName evidence="2">DUF2970 domain-containing protein</fullName>
    </submittedName>
</protein>
<dbReference type="Proteomes" id="UP000324285">
    <property type="component" value="Chromosome"/>
</dbReference>
<reference evidence="2" key="1">
    <citation type="submission" date="2021-02" db="EMBL/GenBank/DDBJ databases">
        <title>Strain Y2R2, a novel species of the genus Halomonas.</title>
        <authorList>
            <person name="Huang H."/>
        </authorList>
    </citation>
    <scope>NUCLEOTIDE SEQUENCE</scope>
    <source>
        <strain evidence="2">Y2R2</strain>
    </source>
</reference>
<dbReference type="KEGG" id="hbh:E4T21_10390"/>
<name>A0A5C1NHL3_9GAMM</name>
<evidence type="ECO:0000256" key="1">
    <source>
        <dbReference type="SAM" id="Phobius"/>
    </source>
</evidence>
<keyword evidence="1" id="KW-1133">Transmembrane helix</keyword>
<keyword evidence="3" id="KW-1185">Reference proteome</keyword>
<sequence length="57" mass="6389">MWNTVKSVLAAFFGVQRESRRRQDFTSGKPISFVLVGILMGILFVVVLIFIAMQAAK</sequence>
<feature type="transmembrane region" description="Helical" evidence="1">
    <location>
        <begin position="31"/>
        <end position="53"/>
    </location>
</feature>